<dbReference type="RefSeq" id="WP_132381849.1">
    <property type="nucleotide sequence ID" value="NZ_DAIPCY010000017.1"/>
</dbReference>
<dbReference type="Proteomes" id="UP000295726">
    <property type="component" value="Unassembled WGS sequence"/>
</dbReference>
<gene>
    <name evidence="1" type="ORF">EDD59_11511</name>
</gene>
<sequence length="282" mass="32382">MNDYKITFTVGGRIVSEQEILEMELSRYHHVFHIFDEKKIPISLNNKTLSLKELLDLPLKSAKIALAQTRESIGKEKTLKLFKPEIERGDHMWEEIAASSCAGVNFQESYVEVETENISLIQFLMFNQSLMKTNNLYLPSTIHPEHYYFDADKTGRQVIIETFGMYKDPSYLDLRLGSKEDYPVKPAKDVDIVMAGKTFLRSNGQDTKMLGMHQLTNTPTGMKVKLGVFLPENAPKEIAEGHKWHLMVEFNNGMHIAAKQHPNFIQKKVLGTVINRMKKKNH</sequence>
<reference evidence="1 2" key="1">
    <citation type="submission" date="2019-03" db="EMBL/GenBank/DDBJ databases">
        <title>Genomic Encyclopedia of Type Strains, Phase IV (KMG-IV): sequencing the most valuable type-strain genomes for metagenomic binning, comparative biology and taxonomic classification.</title>
        <authorList>
            <person name="Goeker M."/>
        </authorList>
    </citation>
    <scope>NUCLEOTIDE SEQUENCE [LARGE SCALE GENOMIC DNA]</scope>
    <source>
        <strain evidence="1 2">DSM 29489</strain>
    </source>
</reference>
<organism evidence="1 2">
    <name type="scientific">Muricomes intestini</name>
    <dbReference type="NCBI Taxonomy" id="1796634"/>
    <lineage>
        <taxon>Bacteria</taxon>
        <taxon>Bacillati</taxon>
        <taxon>Bacillota</taxon>
        <taxon>Clostridia</taxon>
        <taxon>Lachnospirales</taxon>
        <taxon>Lachnospiraceae</taxon>
        <taxon>Muricomes</taxon>
    </lineage>
</organism>
<evidence type="ECO:0000313" key="1">
    <source>
        <dbReference type="EMBL" id="TCS77694.1"/>
    </source>
</evidence>
<proteinExistence type="predicted"/>
<protein>
    <submittedName>
        <fullName evidence="1">Uncharacterized protein</fullName>
    </submittedName>
</protein>
<evidence type="ECO:0000313" key="2">
    <source>
        <dbReference type="Proteomes" id="UP000295726"/>
    </source>
</evidence>
<name>A0A4R3K4I9_9FIRM</name>
<comment type="caution">
    <text evidence="1">The sequence shown here is derived from an EMBL/GenBank/DDBJ whole genome shotgun (WGS) entry which is preliminary data.</text>
</comment>
<dbReference type="AlphaFoldDB" id="A0A4R3K4I9"/>
<dbReference type="EMBL" id="SLZZ01000015">
    <property type="protein sequence ID" value="TCS77694.1"/>
    <property type="molecule type" value="Genomic_DNA"/>
</dbReference>
<keyword evidence="2" id="KW-1185">Reference proteome</keyword>
<dbReference type="OrthoDB" id="2284173at2"/>
<accession>A0A4R3K4I9</accession>